<keyword evidence="1" id="KW-1133">Transmembrane helix</keyword>
<evidence type="ECO:0000313" key="3">
    <source>
        <dbReference type="EMBL" id="CAI5789493.1"/>
    </source>
</evidence>
<proteinExistence type="predicted"/>
<keyword evidence="4" id="KW-1185">Reference proteome</keyword>
<dbReference type="EMBL" id="OX395138">
    <property type="protein sequence ID" value="CAI5789493.1"/>
    <property type="molecule type" value="Genomic_DNA"/>
</dbReference>
<keyword evidence="1" id="KW-0812">Transmembrane</keyword>
<feature type="chain" id="PRO_5041201209" evidence="2">
    <location>
        <begin position="25"/>
        <end position="76"/>
    </location>
</feature>
<dbReference type="AlphaFoldDB" id="A0AA35L5E4"/>
<reference evidence="3" key="1">
    <citation type="submission" date="2022-12" db="EMBL/GenBank/DDBJ databases">
        <authorList>
            <person name="Alioto T."/>
            <person name="Alioto T."/>
            <person name="Gomez Garrido J."/>
        </authorList>
    </citation>
    <scope>NUCLEOTIDE SEQUENCE</scope>
</reference>
<evidence type="ECO:0000256" key="2">
    <source>
        <dbReference type="SAM" id="SignalP"/>
    </source>
</evidence>
<gene>
    <name evidence="3" type="ORF">PODLI_1B008410</name>
</gene>
<evidence type="ECO:0000256" key="1">
    <source>
        <dbReference type="SAM" id="Phobius"/>
    </source>
</evidence>
<protein>
    <submittedName>
        <fullName evidence="3">Uncharacterized protein</fullName>
    </submittedName>
</protein>
<name>A0AA35L5E4_9SAUR</name>
<feature type="signal peptide" evidence="2">
    <location>
        <begin position="1"/>
        <end position="24"/>
    </location>
</feature>
<evidence type="ECO:0000313" key="4">
    <source>
        <dbReference type="Proteomes" id="UP001178461"/>
    </source>
</evidence>
<organism evidence="3 4">
    <name type="scientific">Podarcis lilfordi</name>
    <name type="common">Lilford's wall lizard</name>
    <dbReference type="NCBI Taxonomy" id="74358"/>
    <lineage>
        <taxon>Eukaryota</taxon>
        <taxon>Metazoa</taxon>
        <taxon>Chordata</taxon>
        <taxon>Craniata</taxon>
        <taxon>Vertebrata</taxon>
        <taxon>Euteleostomi</taxon>
        <taxon>Lepidosauria</taxon>
        <taxon>Squamata</taxon>
        <taxon>Bifurcata</taxon>
        <taxon>Unidentata</taxon>
        <taxon>Episquamata</taxon>
        <taxon>Laterata</taxon>
        <taxon>Lacertibaenia</taxon>
        <taxon>Lacertidae</taxon>
        <taxon>Podarcis</taxon>
    </lineage>
</organism>
<accession>A0AA35L5E4</accession>
<sequence>MGRRGGCRAAGLLLLLLRAAGGDALRDEAEAAPPGNSRPYAVLQTQNLVLMGSVFGILLIAMILLSVCVYKPIRRR</sequence>
<feature type="transmembrane region" description="Helical" evidence="1">
    <location>
        <begin position="48"/>
        <end position="70"/>
    </location>
</feature>
<keyword evidence="1" id="KW-0472">Membrane</keyword>
<dbReference type="Proteomes" id="UP001178461">
    <property type="component" value="Chromosome 13"/>
</dbReference>
<keyword evidence="2" id="KW-0732">Signal</keyword>